<sequence length="63" mass="7392">NLNIMMDTSFMYPGPHGWHPVHLHRSMARNAARYGRAQHWDRIDTGVRYFFIDFGLSSRFVPG</sequence>
<name>A0A1B7MGJ7_9AGAM</name>
<evidence type="ECO:0000313" key="2">
    <source>
        <dbReference type="Proteomes" id="UP000092154"/>
    </source>
</evidence>
<feature type="non-terminal residue" evidence="1">
    <location>
        <position position="1"/>
    </location>
</feature>
<dbReference type="EMBL" id="KV449274">
    <property type="protein sequence ID" value="OAX31717.1"/>
    <property type="molecule type" value="Genomic_DNA"/>
</dbReference>
<organism evidence="1 2">
    <name type="scientific">Rhizopogon vinicolor AM-OR11-026</name>
    <dbReference type="NCBI Taxonomy" id="1314800"/>
    <lineage>
        <taxon>Eukaryota</taxon>
        <taxon>Fungi</taxon>
        <taxon>Dikarya</taxon>
        <taxon>Basidiomycota</taxon>
        <taxon>Agaricomycotina</taxon>
        <taxon>Agaricomycetes</taxon>
        <taxon>Agaricomycetidae</taxon>
        <taxon>Boletales</taxon>
        <taxon>Suillineae</taxon>
        <taxon>Rhizopogonaceae</taxon>
        <taxon>Rhizopogon</taxon>
    </lineage>
</organism>
<dbReference type="InParanoid" id="A0A1B7MGJ7"/>
<reference evidence="1 2" key="1">
    <citation type="submission" date="2016-06" db="EMBL/GenBank/DDBJ databases">
        <title>Comparative genomics of the ectomycorrhizal sister species Rhizopogon vinicolor and Rhizopogon vesiculosus (Basidiomycota: Boletales) reveals a divergence of the mating type B locus.</title>
        <authorList>
            <consortium name="DOE Joint Genome Institute"/>
            <person name="Mujic A.B."/>
            <person name="Kuo A."/>
            <person name="Tritt A."/>
            <person name="Lipzen A."/>
            <person name="Chen C."/>
            <person name="Johnson J."/>
            <person name="Sharma A."/>
            <person name="Barry K."/>
            <person name="Grigoriev I.V."/>
            <person name="Spatafora J.W."/>
        </authorList>
    </citation>
    <scope>NUCLEOTIDE SEQUENCE [LARGE SCALE GENOMIC DNA]</scope>
    <source>
        <strain evidence="1 2">AM-OR11-026</strain>
    </source>
</reference>
<proteinExistence type="predicted"/>
<dbReference type="OrthoDB" id="5987198at2759"/>
<protein>
    <submittedName>
        <fullName evidence="1">Uncharacterized protein</fullName>
    </submittedName>
</protein>
<dbReference type="AlphaFoldDB" id="A0A1B7MGJ7"/>
<dbReference type="Proteomes" id="UP000092154">
    <property type="component" value="Unassembled WGS sequence"/>
</dbReference>
<evidence type="ECO:0000313" key="1">
    <source>
        <dbReference type="EMBL" id="OAX31717.1"/>
    </source>
</evidence>
<keyword evidence="2" id="KW-1185">Reference proteome</keyword>
<accession>A0A1B7MGJ7</accession>
<gene>
    <name evidence="1" type="ORF">K503DRAFT_703271</name>
</gene>